<evidence type="ECO:0000256" key="4">
    <source>
        <dbReference type="ARBA" id="ARBA00022606"/>
    </source>
</evidence>
<accession>A0A6C0IEJ8</accession>
<dbReference type="PRINTS" id="PR00251">
    <property type="entry name" value="BACTRLOPSIN"/>
</dbReference>
<dbReference type="PROSITE" id="PS00950">
    <property type="entry name" value="BACTERIAL_OPSIN_1"/>
    <property type="match status" value="1"/>
</dbReference>
<keyword evidence="7 11" id="KW-1133">Transmembrane helix</keyword>
<keyword evidence="9 11" id="KW-0472">Membrane</keyword>
<dbReference type="GO" id="GO:0007602">
    <property type="term" value="P:phototransduction"/>
    <property type="evidence" value="ECO:0007669"/>
    <property type="project" value="UniProtKB-KW"/>
</dbReference>
<name>A0A6C0IEJ8_9ZZZZ</name>
<dbReference type="Gene3D" id="1.20.1070.10">
    <property type="entry name" value="Rhodopsin 7-helix transmembrane proteins"/>
    <property type="match status" value="1"/>
</dbReference>
<comment type="similarity">
    <text evidence="2">Belongs to the archaeal/bacterial/fungal opsin family.</text>
</comment>
<dbReference type="GO" id="GO:0005216">
    <property type="term" value="F:monoatomic ion channel activity"/>
    <property type="evidence" value="ECO:0007669"/>
    <property type="project" value="InterPro"/>
</dbReference>
<keyword evidence="5 11" id="KW-0812">Transmembrane</keyword>
<feature type="transmembrane region" description="Helical" evidence="11">
    <location>
        <begin position="194"/>
        <end position="215"/>
    </location>
</feature>
<keyword evidence="10" id="KW-0675">Receptor</keyword>
<evidence type="ECO:0000256" key="5">
    <source>
        <dbReference type="ARBA" id="ARBA00022692"/>
    </source>
</evidence>
<feature type="transmembrane region" description="Helical" evidence="11">
    <location>
        <begin position="130"/>
        <end position="148"/>
    </location>
</feature>
<dbReference type="SMART" id="SM01021">
    <property type="entry name" value="Bac_rhodopsin"/>
    <property type="match status" value="1"/>
</dbReference>
<dbReference type="EMBL" id="MN740165">
    <property type="protein sequence ID" value="QHT91558.1"/>
    <property type="molecule type" value="Genomic_DNA"/>
</dbReference>
<reference evidence="12" key="1">
    <citation type="journal article" date="2020" name="Nature">
        <title>Giant virus diversity and host interactions through global metagenomics.</title>
        <authorList>
            <person name="Schulz F."/>
            <person name="Roux S."/>
            <person name="Paez-Espino D."/>
            <person name="Jungbluth S."/>
            <person name="Walsh D.A."/>
            <person name="Denef V.J."/>
            <person name="McMahon K.D."/>
            <person name="Konstantinidis K.T."/>
            <person name="Eloe-Fadrosh E.A."/>
            <person name="Kyrpides N.C."/>
            <person name="Woyke T."/>
        </authorList>
    </citation>
    <scope>NUCLEOTIDE SEQUENCE</scope>
    <source>
        <strain evidence="12">GVMAG-M-3300023184-77</strain>
    </source>
</reference>
<organism evidence="12">
    <name type="scientific">viral metagenome</name>
    <dbReference type="NCBI Taxonomy" id="1070528"/>
    <lineage>
        <taxon>unclassified sequences</taxon>
        <taxon>metagenomes</taxon>
        <taxon>organismal metagenomes</taxon>
    </lineage>
</organism>
<dbReference type="Pfam" id="PF01036">
    <property type="entry name" value="Bac_rhodopsin"/>
    <property type="match status" value="1"/>
</dbReference>
<proteinExistence type="inferred from homology"/>
<sequence length="223" mass="25905">MIYISGIFSLIVQIIVGFIDYWAINIKTSEKDQLLKDLLKVELFVQTIEFIFYVWLIYYFSKVSGNITPFRYLDWFITTPLMLITLSAFLSYDGTKETRLTEFLSSNTASIVKIVILNATMLAFGLIGELGYLSAFTSTALGFIPLIINFKDIKEKFLKSSEDKTKNLVFYWFVFFWSLYGVFALMSYTVKNTGYNILDIFAKNFFGIFLAYTVWSRSKVEYI</sequence>
<dbReference type="SUPFAM" id="SSF81321">
    <property type="entry name" value="Family A G protein-coupled receptor-like"/>
    <property type="match status" value="1"/>
</dbReference>
<evidence type="ECO:0008006" key="13">
    <source>
        <dbReference type="Google" id="ProtNLM"/>
    </source>
</evidence>
<evidence type="ECO:0000256" key="6">
    <source>
        <dbReference type="ARBA" id="ARBA00022925"/>
    </source>
</evidence>
<keyword evidence="8" id="KW-0157">Chromophore</keyword>
<dbReference type="InterPro" id="IPR018229">
    <property type="entry name" value="Rhodopsin_retinal_BS"/>
</dbReference>
<feature type="transmembrane region" description="Helical" evidence="11">
    <location>
        <begin position="169"/>
        <end position="188"/>
    </location>
</feature>
<evidence type="ECO:0000256" key="9">
    <source>
        <dbReference type="ARBA" id="ARBA00023136"/>
    </source>
</evidence>
<keyword evidence="3" id="KW-0600">Photoreceptor protein</keyword>
<evidence type="ECO:0000256" key="2">
    <source>
        <dbReference type="ARBA" id="ARBA00008130"/>
    </source>
</evidence>
<dbReference type="InterPro" id="IPR001425">
    <property type="entry name" value="Arc/bac/fun_rhodopsins"/>
</dbReference>
<evidence type="ECO:0000256" key="3">
    <source>
        <dbReference type="ARBA" id="ARBA00022543"/>
    </source>
</evidence>
<dbReference type="GO" id="GO:0009881">
    <property type="term" value="F:photoreceptor activity"/>
    <property type="evidence" value="ECO:0007669"/>
    <property type="project" value="UniProtKB-KW"/>
</dbReference>
<evidence type="ECO:0000256" key="8">
    <source>
        <dbReference type="ARBA" id="ARBA00022991"/>
    </source>
</evidence>
<evidence type="ECO:0000313" key="12">
    <source>
        <dbReference type="EMBL" id="QHT91558.1"/>
    </source>
</evidence>
<dbReference type="AlphaFoldDB" id="A0A6C0IEJ8"/>
<protein>
    <recommendedName>
        <fullName evidence="13">Bacteriorhodopsin-like protein</fullName>
    </recommendedName>
</protein>
<feature type="transmembrane region" description="Helical" evidence="11">
    <location>
        <begin position="43"/>
        <end position="60"/>
    </location>
</feature>
<feature type="transmembrane region" description="Helical" evidence="11">
    <location>
        <begin position="6"/>
        <end position="23"/>
    </location>
</feature>
<comment type="subcellular location">
    <subcellularLocation>
        <location evidence="1">Membrane</location>
        <topology evidence="1">Multi-pass membrane protein</topology>
    </subcellularLocation>
</comment>
<keyword evidence="4" id="KW-0716">Sensory transduction</keyword>
<keyword evidence="6" id="KW-0681">Retinal protein</keyword>
<evidence type="ECO:0000256" key="1">
    <source>
        <dbReference type="ARBA" id="ARBA00004141"/>
    </source>
</evidence>
<evidence type="ECO:0000256" key="11">
    <source>
        <dbReference type="SAM" id="Phobius"/>
    </source>
</evidence>
<evidence type="ECO:0000256" key="7">
    <source>
        <dbReference type="ARBA" id="ARBA00022989"/>
    </source>
</evidence>
<dbReference type="GO" id="GO:0016020">
    <property type="term" value="C:membrane"/>
    <property type="evidence" value="ECO:0007669"/>
    <property type="project" value="UniProtKB-SubCell"/>
</dbReference>
<feature type="transmembrane region" description="Helical" evidence="11">
    <location>
        <begin position="72"/>
        <end position="92"/>
    </location>
</feature>
<evidence type="ECO:0000256" key="10">
    <source>
        <dbReference type="ARBA" id="ARBA00023170"/>
    </source>
</evidence>
<feature type="transmembrane region" description="Helical" evidence="11">
    <location>
        <begin position="104"/>
        <end position="124"/>
    </location>
</feature>